<dbReference type="GO" id="GO:0016628">
    <property type="term" value="F:oxidoreductase activity, acting on the CH-CH group of donors, NAD or NADP as acceptor"/>
    <property type="evidence" value="ECO:0007669"/>
    <property type="project" value="InterPro"/>
</dbReference>
<dbReference type="SMART" id="SM00829">
    <property type="entry name" value="PKS_ER"/>
    <property type="match status" value="1"/>
</dbReference>
<dbReference type="RefSeq" id="WP_119376151.1">
    <property type="nucleotide sequence ID" value="NZ_QWFX01000007.1"/>
</dbReference>
<reference evidence="3 4" key="1">
    <citation type="submission" date="2018-08" db="EMBL/GenBank/DDBJ databases">
        <title>Henriciella mobilis sp. nov., isolated from seawater.</title>
        <authorList>
            <person name="Cheng H."/>
            <person name="Wu Y.-H."/>
            <person name="Xu X.-W."/>
            <person name="Guo L.-L."/>
        </authorList>
    </citation>
    <scope>NUCLEOTIDE SEQUENCE [LARGE SCALE GENOMIC DNA]</scope>
    <source>
        <strain evidence="3 4">JN25</strain>
    </source>
</reference>
<dbReference type="InterPro" id="IPR041694">
    <property type="entry name" value="ADH_N_2"/>
</dbReference>
<keyword evidence="4" id="KW-1185">Reference proteome</keyword>
<name>A0A399RHA8_9PROT</name>
<dbReference type="CDD" id="cd05288">
    <property type="entry name" value="PGDH"/>
    <property type="match status" value="1"/>
</dbReference>
<organism evidence="3 4">
    <name type="scientific">Henriciella mobilis</name>
    <dbReference type="NCBI Taxonomy" id="2305467"/>
    <lineage>
        <taxon>Bacteria</taxon>
        <taxon>Pseudomonadati</taxon>
        <taxon>Pseudomonadota</taxon>
        <taxon>Alphaproteobacteria</taxon>
        <taxon>Hyphomonadales</taxon>
        <taxon>Hyphomonadaceae</taxon>
        <taxon>Henriciella</taxon>
    </lineage>
</organism>
<dbReference type="FunFam" id="3.40.50.720:FF:000121">
    <property type="entry name" value="Prostaglandin reductase 2"/>
    <property type="match status" value="1"/>
</dbReference>
<dbReference type="InterPro" id="IPR045010">
    <property type="entry name" value="MDR_fam"/>
</dbReference>
<dbReference type="InterPro" id="IPR011032">
    <property type="entry name" value="GroES-like_sf"/>
</dbReference>
<dbReference type="Pfam" id="PF16884">
    <property type="entry name" value="ADH_N_2"/>
    <property type="match status" value="1"/>
</dbReference>
<feature type="domain" description="Enoyl reductase (ER)" evidence="2">
    <location>
        <begin position="24"/>
        <end position="336"/>
    </location>
</feature>
<evidence type="ECO:0000259" key="2">
    <source>
        <dbReference type="SMART" id="SM00829"/>
    </source>
</evidence>
<proteinExistence type="predicted"/>
<dbReference type="Pfam" id="PF00107">
    <property type="entry name" value="ADH_zinc_N"/>
    <property type="match status" value="1"/>
</dbReference>
<gene>
    <name evidence="3" type="ORF">D1223_09185</name>
</gene>
<evidence type="ECO:0000313" key="3">
    <source>
        <dbReference type="EMBL" id="RIJ29864.1"/>
    </source>
</evidence>
<comment type="caution">
    <text evidence="3">The sequence shown here is derived from an EMBL/GenBank/DDBJ whole genome shotgun (WGS) entry which is preliminary data.</text>
</comment>
<dbReference type="SUPFAM" id="SSF50129">
    <property type="entry name" value="GroES-like"/>
    <property type="match status" value="1"/>
</dbReference>
<keyword evidence="1" id="KW-0560">Oxidoreductase</keyword>
<protein>
    <submittedName>
        <fullName evidence="3">NADP-dependent oxidoreductase</fullName>
    </submittedName>
</protein>
<sequence length="349" mass="37641">MVQQERVNQRWILDRRPAGRVAAGDLRLEKQPVPELMPGQILIRNVYLSLDPSSRIWMSDEDQYMPPVEIGNVMRGLVYGIVEASASDRIEAGKLVSPAFGGWETYTIAEAAMTRVIQPSAGEALSDYAGVLGPTGITAWLGLREIGHPAAGETVVVSAAAGAVGSVACQIAKFDGCRVIAITGSDEKCAWLRDEAGVDGTINYRSEPIGGRLDALCPDGIDLAFENVGGEIMNEVFARLNDFGRMVVCGLISSYNLDGPAPGPSDFGRVLMRRLTIRGFIASDFRKQFPTALEELGALVQSGRLKTRTHIVDGLETAPDALNMLYSGENRGKLLLRISPEEGANARHE</sequence>
<accession>A0A399RHA8</accession>
<dbReference type="PANTHER" id="PTHR43205">
    <property type="entry name" value="PROSTAGLANDIN REDUCTASE"/>
    <property type="match status" value="1"/>
</dbReference>
<dbReference type="SUPFAM" id="SSF51735">
    <property type="entry name" value="NAD(P)-binding Rossmann-fold domains"/>
    <property type="match status" value="1"/>
</dbReference>
<dbReference type="InterPro" id="IPR020843">
    <property type="entry name" value="ER"/>
</dbReference>
<dbReference type="InterPro" id="IPR036291">
    <property type="entry name" value="NAD(P)-bd_dom_sf"/>
</dbReference>
<evidence type="ECO:0000256" key="1">
    <source>
        <dbReference type="ARBA" id="ARBA00023002"/>
    </source>
</evidence>
<dbReference type="PANTHER" id="PTHR43205:SF7">
    <property type="entry name" value="PROSTAGLANDIN REDUCTASE 1"/>
    <property type="match status" value="1"/>
</dbReference>
<dbReference type="Gene3D" id="3.40.50.720">
    <property type="entry name" value="NAD(P)-binding Rossmann-like Domain"/>
    <property type="match status" value="1"/>
</dbReference>
<dbReference type="OrthoDB" id="9805663at2"/>
<evidence type="ECO:0000313" key="4">
    <source>
        <dbReference type="Proteomes" id="UP000266385"/>
    </source>
</evidence>
<dbReference type="AlphaFoldDB" id="A0A399RHA8"/>
<dbReference type="Proteomes" id="UP000266385">
    <property type="component" value="Unassembled WGS sequence"/>
</dbReference>
<dbReference type="InterPro" id="IPR013149">
    <property type="entry name" value="ADH-like_C"/>
</dbReference>
<dbReference type="EMBL" id="QWFX01000007">
    <property type="protein sequence ID" value="RIJ29864.1"/>
    <property type="molecule type" value="Genomic_DNA"/>
</dbReference>
<dbReference type="Gene3D" id="3.90.180.10">
    <property type="entry name" value="Medium-chain alcohol dehydrogenases, catalytic domain"/>
    <property type="match status" value="1"/>
</dbReference>